<organism evidence="2 3">
    <name type="scientific">Puccinia striiformis f. sp. tritici PST-78</name>
    <dbReference type="NCBI Taxonomy" id="1165861"/>
    <lineage>
        <taxon>Eukaryota</taxon>
        <taxon>Fungi</taxon>
        <taxon>Dikarya</taxon>
        <taxon>Basidiomycota</taxon>
        <taxon>Pucciniomycotina</taxon>
        <taxon>Pucciniomycetes</taxon>
        <taxon>Pucciniales</taxon>
        <taxon>Pucciniaceae</taxon>
        <taxon>Puccinia</taxon>
    </lineage>
</organism>
<dbReference type="EMBL" id="AJIL01000102">
    <property type="protein sequence ID" value="KNE95169.1"/>
    <property type="molecule type" value="Genomic_DNA"/>
</dbReference>
<evidence type="ECO:0000313" key="2">
    <source>
        <dbReference type="EMBL" id="KNE95169.1"/>
    </source>
</evidence>
<protein>
    <submittedName>
        <fullName evidence="2">Uncharacterized protein</fullName>
    </submittedName>
</protein>
<keyword evidence="3" id="KW-1185">Reference proteome</keyword>
<evidence type="ECO:0000256" key="1">
    <source>
        <dbReference type="SAM" id="MobiDB-lite"/>
    </source>
</evidence>
<accession>A0A0L0V847</accession>
<evidence type="ECO:0000313" key="3">
    <source>
        <dbReference type="Proteomes" id="UP000054564"/>
    </source>
</evidence>
<name>A0A0L0V847_9BASI</name>
<proteinExistence type="predicted"/>
<dbReference type="Proteomes" id="UP000054564">
    <property type="component" value="Unassembled WGS sequence"/>
</dbReference>
<dbReference type="AlphaFoldDB" id="A0A0L0V847"/>
<comment type="caution">
    <text evidence="2">The sequence shown here is derived from an EMBL/GenBank/DDBJ whole genome shotgun (WGS) entry which is preliminary data.</text>
</comment>
<reference evidence="3" key="1">
    <citation type="submission" date="2014-03" db="EMBL/GenBank/DDBJ databases">
        <title>The Genome Sequence of Puccinia striiformis f. sp. tritici PST-78.</title>
        <authorList>
            <consortium name="The Broad Institute Genome Sequencing Platform"/>
            <person name="Cuomo C."/>
            <person name="Hulbert S."/>
            <person name="Chen X."/>
            <person name="Walker B."/>
            <person name="Young S.K."/>
            <person name="Zeng Q."/>
            <person name="Gargeya S."/>
            <person name="Fitzgerald M."/>
            <person name="Haas B."/>
            <person name="Abouelleil A."/>
            <person name="Alvarado L."/>
            <person name="Arachchi H.M."/>
            <person name="Berlin A.M."/>
            <person name="Chapman S.B."/>
            <person name="Goldberg J."/>
            <person name="Griggs A."/>
            <person name="Gujja S."/>
            <person name="Hansen M."/>
            <person name="Howarth C."/>
            <person name="Imamovic A."/>
            <person name="Larimer J."/>
            <person name="McCowan C."/>
            <person name="Montmayeur A."/>
            <person name="Murphy C."/>
            <person name="Neiman D."/>
            <person name="Pearson M."/>
            <person name="Priest M."/>
            <person name="Roberts A."/>
            <person name="Saif S."/>
            <person name="Shea T."/>
            <person name="Sisk P."/>
            <person name="Sykes S."/>
            <person name="Wortman J."/>
            <person name="Nusbaum C."/>
            <person name="Birren B."/>
        </authorList>
    </citation>
    <scope>NUCLEOTIDE SEQUENCE [LARGE SCALE GENOMIC DNA]</scope>
    <source>
        <strain evidence="3">race PST-78</strain>
    </source>
</reference>
<sequence>MATRPANHPVNVSGIFQLHQSGSDFGVGLAKGQRGQFEGQFNGWSRRDHAMMVEVGEINSLLFNQLSGLVNTFVPHILSRPFPGSEGSLPQETQEMLRPPGIIEVKRGMVLMLLDNEGHEEYLGSLTPCCDLQKYPDRQTTHGEKNGAQYSHTSSALPDPESKPKKRSHYTNPISSIERVRGPQVKRIRGPIIDKDESPSVGVRHRGARRSRGLEGQNVFIKWVGWAVANTLV</sequence>
<gene>
    <name evidence="2" type="ORF">PSTG_11535</name>
</gene>
<feature type="region of interest" description="Disordered" evidence="1">
    <location>
        <begin position="137"/>
        <end position="181"/>
    </location>
</feature>